<organism evidence="2 3">
    <name type="scientific">Hymenobacter frigidus</name>
    <dbReference type="NCBI Taxonomy" id="1524095"/>
    <lineage>
        <taxon>Bacteria</taxon>
        <taxon>Pseudomonadati</taxon>
        <taxon>Bacteroidota</taxon>
        <taxon>Cytophagia</taxon>
        <taxon>Cytophagales</taxon>
        <taxon>Hymenobacteraceae</taxon>
        <taxon>Hymenobacter</taxon>
    </lineage>
</organism>
<dbReference type="RefSeq" id="WP_188562543.1">
    <property type="nucleotide sequence ID" value="NZ_BMGY01000025.1"/>
</dbReference>
<dbReference type="Proteomes" id="UP000637774">
    <property type="component" value="Unassembled WGS sequence"/>
</dbReference>
<keyword evidence="1" id="KW-0812">Transmembrane</keyword>
<feature type="transmembrane region" description="Helical" evidence="1">
    <location>
        <begin position="38"/>
        <end position="57"/>
    </location>
</feature>
<keyword evidence="1" id="KW-1133">Transmembrane helix</keyword>
<keyword evidence="1" id="KW-0472">Membrane</keyword>
<sequence length="65" mass="7211">MGAILLFPVAPLLALKYWLVFRSRGVQHLPVPVVSSGRYRLALGAFVVACFALFVFITSSNRLYP</sequence>
<protein>
    <submittedName>
        <fullName evidence="2">Uncharacterized protein</fullName>
    </submittedName>
</protein>
<evidence type="ECO:0000256" key="1">
    <source>
        <dbReference type="SAM" id="Phobius"/>
    </source>
</evidence>
<comment type="caution">
    <text evidence="2">The sequence shown here is derived from an EMBL/GenBank/DDBJ whole genome shotgun (WGS) entry which is preliminary data.</text>
</comment>
<gene>
    <name evidence="2" type="ORF">GCM10011495_26270</name>
</gene>
<evidence type="ECO:0000313" key="3">
    <source>
        <dbReference type="Proteomes" id="UP000637774"/>
    </source>
</evidence>
<name>A0ABQ2AA93_9BACT</name>
<reference evidence="3" key="1">
    <citation type="journal article" date="2019" name="Int. J. Syst. Evol. Microbiol.">
        <title>The Global Catalogue of Microorganisms (GCM) 10K type strain sequencing project: providing services to taxonomists for standard genome sequencing and annotation.</title>
        <authorList>
            <consortium name="The Broad Institute Genomics Platform"/>
            <consortium name="The Broad Institute Genome Sequencing Center for Infectious Disease"/>
            <person name="Wu L."/>
            <person name="Ma J."/>
        </authorList>
    </citation>
    <scope>NUCLEOTIDE SEQUENCE [LARGE SCALE GENOMIC DNA]</scope>
    <source>
        <strain evidence="3">CGMCC 1.14966</strain>
    </source>
</reference>
<proteinExistence type="predicted"/>
<evidence type="ECO:0000313" key="2">
    <source>
        <dbReference type="EMBL" id="GGH87416.1"/>
    </source>
</evidence>
<accession>A0ABQ2AA93</accession>
<dbReference type="EMBL" id="BMGY01000025">
    <property type="protein sequence ID" value="GGH87416.1"/>
    <property type="molecule type" value="Genomic_DNA"/>
</dbReference>
<keyword evidence="3" id="KW-1185">Reference proteome</keyword>